<keyword evidence="8" id="KW-0464">Manganese</keyword>
<dbReference type="Pfam" id="PF00883">
    <property type="entry name" value="Peptidase_M17"/>
    <property type="match status" value="1"/>
</dbReference>
<evidence type="ECO:0000259" key="9">
    <source>
        <dbReference type="PROSITE" id="PS00631"/>
    </source>
</evidence>
<keyword evidence="8" id="KW-0479">Metal-binding</keyword>
<feature type="active site" evidence="8">
    <location>
        <position position="355"/>
    </location>
</feature>
<comment type="cofactor">
    <cofactor evidence="8">
        <name>Mn(2+)</name>
        <dbReference type="ChEBI" id="CHEBI:29035"/>
    </cofactor>
    <text evidence="8">Binds 2 manganese ions per subunit.</text>
</comment>
<feature type="binding site" evidence="8">
    <location>
        <position position="351"/>
    </location>
    <ligand>
        <name>Mn(2+)</name>
        <dbReference type="ChEBI" id="CHEBI:29035"/>
        <label>1</label>
    </ligand>
</feature>
<comment type="similarity">
    <text evidence="3 8">Belongs to the peptidase M17 family.</text>
</comment>
<reference evidence="10 11" key="1">
    <citation type="submission" date="2019-07" db="EMBL/GenBank/DDBJ databases">
        <title>Whole genome shotgun sequence of Pseudonocardia sulfidoxydans NBRC 16205.</title>
        <authorList>
            <person name="Hosoyama A."/>
            <person name="Uohara A."/>
            <person name="Ohji S."/>
            <person name="Ichikawa N."/>
        </authorList>
    </citation>
    <scope>NUCLEOTIDE SEQUENCE [LARGE SCALE GENOMIC DNA]</scope>
    <source>
        <strain evidence="10 11">NBRC 16205</strain>
    </source>
</reference>
<evidence type="ECO:0000313" key="11">
    <source>
        <dbReference type="Proteomes" id="UP000321685"/>
    </source>
</evidence>
<evidence type="ECO:0000256" key="7">
    <source>
        <dbReference type="ARBA" id="ARBA00049972"/>
    </source>
</evidence>
<dbReference type="GO" id="GO:0006508">
    <property type="term" value="P:proteolysis"/>
    <property type="evidence" value="ECO:0007669"/>
    <property type="project" value="UniProtKB-KW"/>
</dbReference>
<evidence type="ECO:0000256" key="1">
    <source>
        <dbReference type="ARBA" id="ARBA00000135"/>
    </source>
</evidence>
<comment type="catalytic activity">
    <reaction evidence="1 8">
        <text>Release of an N-terminal amino acid, Xaa-|-Yaa-, in which Xaa is preferably Leu, but may be other amino acids including Pro although not Arg or Lys, and Yaa may be Pro. Amino acid amides and methyl esters are also readily hydrolyzed, but rates on arylamides are exceedingly low.</text>
        <dbReference type="EC" id="3.4.11.1"/>
    </reaction>
</comment>
<keyword evidence="8" id="KW-0963">Cytoplasm</keyword>
<dbReference type="OrthoDB" id="9809354at2"/>
<dbReference type="PROSITE" id="PS00631">
    <property type="entry name" value="CYTOSOL_AP"/>
    <property type="match status" value="1"/>
</dbReference>
<evidence type="ECO:0000256" key="2">
    <source>
        <dbReference type="ARBA" id="ARBA00000967"/>
    </source>
</evidence>
<name>A0A511DLU6_9PSEU</name>
<dbReference type="InterPro" id="IPR023042">
    <property type="entry name" value="Peptidase_M17_leu_NH2_pept"/>
</dbReference>
<dbReference type="EMBL" id="BJVJ01000063">
    <property type="protein sequence ID" value="GEL25785.1"/>
    <property type="molecule type" value="Genomic_DNA"/>
</dbReference>
<feature type="binding site" evidence="8">
    <location>
        <position position="292"/>
    </location>
    <ligand>
        <name>Mn(2+)</name>
        <dbReference type="ChEBI" id="CHEBI:29035"/>
        <label>2</label>
    </ligand>
</feature>
<dbReference type="InterPro" id="IPR043472">
    <property type="entry name" value="Macro_dom-like"/>
</dbReference>
<dbReference type="GO" id="GO:0005737">
    <property type="term" value="C:cytoplasm"/>
    <property type="evidence" value="ECO:0007669"/>
    <property type="project" value="UniProtKB-SubCell"/>
</dbReference>
<dbReference type="SUPFAM" id="SSF53187">
    <property type="entry name" value="Zn-dependent exopeptidases"/>
    <property type="match status" value="1"/>
</dbReference>
<feature type="domain" description="Cytosol aminopeptidase" evidence="9">
    <location>
        <begin position="349"/>
        <end position="356"/>
    </location>
</feature>
<comment type="caution">
    <text evidence="10">The sequence shown here is derived from an EMBL/GenBank/DDBJ whole genome shotgun (WGS) entry which is preliminary data.</text>
</comment>
<dbReference type="PANTHER" id="PTHR11963">
    <property type="entry name" value="LEUCINE AMINOPEPTIDASE-RELATED"/>
    <property type="match status" value="1"/>
</dbReference>
<proteinExistence type="inferred from homology"/>
<evidence type="ECO:0000256" key="5">
    <source>
        <dbReference type="ARBA" id="ARBA00022670"/>
    </source>
</evidence>
<dbReference type="RefSeq" id="WP_147112600.1">
    <property type="nucleotide sequence ID" value="NZ_BJVJ01000063.1"/>
</dbReference>
<dbReference type="PANTHER" id="PTHR11963:SF23">
    <property type="entry name" value="CYTOSOL AMINOPEPTIDASE"/>
    <property type="match status" value="1"/>
</dbReference>
<evidence type="ECO:0000256" key="8">
    <source>
        <dbReference type="HAMAP-Rule" id="MF_00181"/>
    </source>
</evidence>
<dbReference type="Gene3D" id="3.40.220.10">
    <property type="entry name" value="Leucine Aminopeptidase, subunit E, domain 1"/>
    <property type="match status" value="1"/>
</dbReference>
<feature type="binding site" evidence="8">
    <location>
        <position position="353"/>
    </location>
    <ligand>
        <name>Mn(2+)</name>
        <dbReference type="ChEBI" id="CHEBI:29035"/>
        <label>2</label>
    </ligand>
</feature>
<dbReference type="SUPFAM" id="SSF52949">
    <property type="entry name" value="Macro domain-like"/>
    <property type="match status" value="1"/>
</dbReference>
<gene>
    <name evidence="8 10" type="primary">pepA</name>
    <name evidence="10" type="ORF">PSU4_47390</name>
</gene>
<keyword evidence="4 8" id="KW-0031">Aminopeptidase</keyword>
<feature type="binding site" evidence="8">
    <location>
        <position position="269"/>
    </location>
    <ligand>
        <name>Mn(2+)</name>
        <dbReference type="ChEBI" id="CHEBI:29035"/>
        <label>2</label>
    </ligand>
</feature>
<comment type="subcellular location">
    <subcellularLocation>
        <location evidence="8">Cytoplasm</location>
    </subcellularLocation>
</comment>
<comment type="catalytic activity">
    <reaction evidence="2 8">
        <text>Release of an N-terminal amino acid, preferentially leucine, but not glutamic or aspartic acids.</text>
        <dbReference type="EC" id="3.4.11.10"/>
    </reaction>
</comment>
<feature type="binding site" evidence="8">
    <location>
        <position position="274"/>
    </location>
    <ligand>
        <name>Mn(2+)</name>
        <dbReference type="ChEBI" id="CHEBI:29035"/>
        <label>1</label>
    </ligand>
</feature>
<keyword evidence="6 8" id="KW-0378">Hydrolase</keyword>
<keyword evidence="11" id="KW-1185">Reference proteome</keyword>
<organism evidence="10 11">
    <name type="scientific">Pseudonocardia sulfidoxydans NBRC 16205</name>
    <dbReference type="NCBI Taxonomy" id="1223511"/>
    <lineage>
        <taxon>Bacteria</taxon>
        <taxon>Bacillati</taxon>
        <taxon>Actinomycetota</taxon>
        <taxon>Actinomycetes</taxon>
        <taxon>Pseudonocardiales</taxon>
        <taxon>Pseudonocardiaceae</taxon>
        <taxon>Pseudonocardia</taxon>
    </lineage>
</organism>
<evidence type="ECO:0000256" key="3">
    <source>
        <dbReference type="ARBA" id="ARBA00009528"/>
    </source>
</evidence>
<feature type="binding site" evidence="8">
    <location>
        <position position="353"/>
    </location>
    <ligand>
        <name>Mn(2+)</name>
        <dbReference type="ChEBI" id="CHEBI:29035"/>
        <label>1</label>
    </ligand>
</feature>
<dbReference type="GO" id="GO:0030145">
    <property type="term" value="F:manganese ion binding"/>
    <property type="evidence" value="ECO:0007669"/>
    <property type="project" value="UniProtKB-UniRule"/>
</dbReference>
<dbReference type="InterPro" id="IPR008283">
    <property type="entry name" value="Peptidase_M17_N"/>
</dbReference>
<protein>
    <recommendedName>
        <fullName evidence="8">Probable cytosol aminopeptidase</fullName>
        <ecNumber evidence="8">3.4.11.1</ecNumber>
    </recommendedName>
    <alternativeName>
        <fullName evidence="8">Leucine aminopeptidase</fullName>
        <shortName evidence="8">LAP</shortName>
        <ecNumber evidence="8">3.4.11.10</ecNumber>
    </alternativeName>
    <alternativeName>
        <fullName evidence="8">Leucyl aminopeptidase</fullName>
    </alternativeName>
</protein>
<evidence type="ECO:0000256" key="4">
    <source>
        <dbReference type="ARBA" id="ARBA00022438"/>
    </source>
</evidence>
<dbReference type="InterPro" id="IPR011356">
    <property type="entry name" value="Leucine_aapep/pepB"/>
</dbReference>
<dbReference type="NCBIfam" id="NF002073">
    <property type="entry name" value="PRK00913.1-2"/>
    <property type="match status" value="1"/>
</dbReference>
<dbReference type="AlphaFoldDB" id="A0A511DLU6"/>
<accession>A0A511DLU6</accession>
<comment type="function">
    <text evidence="7 8">Presumably involved in the processing and regular turnover of intracellular proteins. Catalyzes the removal of unsubstituted N-terminal amino acids from various peptides.</text>
</comment>
<dbReference type="PRINTS" id="PR00481">
    <property type="entry name" value="LAMNOPPTDASE"/>
</dbReference>
<dbReference type="EC" id="3.4.11.10" evidence="8"/>
<dbReference type="Proteomes" id="UP000321685">
    <property type="component" value="Unassembled WGS sequence"/>
</dbReference>
<evidence type="ECO:0000256" key="6">
    <source>
        <dbReference type="ARBA" id="ARBA00022801"/>
    </source>
</evidence>
<keyword evidence="5 8" id="KW-0645">Protease</keyword>
<feature type="active site" evidence="8">
    <location>
        <position position="281"/>
    </location>
</feature>
<feature type="binding site" evidence="8">
    <location>
        <position position="274"/>
    </location>
    <ligand>
        <name>Mn(2+)</name>
        <dbReference type="ChEBI" id="CHEBI:29035"/>
        <label>2</label>
    </ligand>
</feature>
<dbReference type="CDD" id="cd00433">
    <property type="entry name" value="Peptidase_M17"/>
    <property type="match status" value="1"/>
</dbReference>
<dbReference type="Pfam" id="PF02789">
    <property type="entry name" value="Peptidase_M17_N"/>
    <property type="match status" value="1"/>
</dbReference>
<dbReference type="HAMAP" id="MF_00181">
    <property type="entry name" value="Cytosol_peptidase_M17"/>
    <property type="match status" value="1"/>
</dbReference>
<dbReference type="InterPro" id="IPR000819">
    <property type="entry name" value="Peptidase_M17_C"/>
</dbReference>
<dbReference type="EC" id="3.4.11.1" evidence="8"/>
<dbReference type="Gene3D" id="3.40.630.10">
    <property type="entry name" value="Zn peptidases"/>
    <property type="match status" value="1"/>
</dbReference>
<evidence type="ECO:0000313" key="10">
    <source>
        <dbReference type="EMBL" id="GEL25785.1"/>
    </source>
</evidence>
<sequence>MATELRTSTVSAAEVDADAVVVGLLQGSGDAGPTLAPGAEEIAAAFGANGELVAELVLLGATGKAEEVVRLTSRGAVAAPLVVSVGLGRVSGDAPGAEQVRRAAGAASRALSGTARVASTLGRIDATAATEGSLLGAYTFREYRSNGDAKPPVGTIELLLPSSDGADGDTAAQDAVTTAVAVAGAVTTARDLINTPPNDLYPASFAERAKVLGEAAGLTVEVLDDTALAEGGYGGVLGVGQGSSRKPRLVRLVWAGGDAPRAKVALVGKGITFDTGGISIKPAAGMDHMTSDMSGAAAVVATTVLAATLNLPVAVTATVPMAENMPSDTAYRPGDVLRMYGGKTVEVLNTDAEGRLVLADAIVRAAEDDPDYLVETSTLTGAQMVALGTRTAGIMGTDDLRDRIAAHARAVGEDGWAMPLPEHLRPELDSRVADLANVTGARWGGMLAAGIFLGEFVPADLPWAHIDIAGPSFNTGGAWGYTGKGGTGVPVRTLWALLGDIAENG</sequence>
<dbReference type="GO" id="GO:0070006">
    <property type="term" value="F:metalloaminopeptidase activity"/>
    <property type="evidence" value="ECO:0007669"/>
    <property type="project" value="InterPro"/>
</dbReference>